<protein>
    <recommendedName>
        <fullName evidence="3">ABM domain-containing protein</fullName>
    </recommendedName>
</protein>
<accession>A0ABR9S7N8</accession>
<proteinExistence type="predicted"/>
<gene>
    <name evidence="1" type="ORF">IM787_18445</name>
</gene>
<evidence type="ECO:0000313" key="1">
    <source>
        <dbReference type="EMBL" id="MBE7369549.1"/>
    </source>
</evidence>
<organism evidence="1 2">
    <name type="scientific">Ramlibacter pallidus</name>
    <dbReference type="NCBI Taxonomy" id="2780087"/>
    <lineage>
        <taxon>Bacteria</taxon>
        <taxon>Pseudomonadati</taxon>
        <taxon>Pseudomonadota</taxon>
        <taxon>Betaproteobacteria</taxon>
        <taxon>Burkholderiales</taxon>
        <taxon>Comamonadaceae</taxon>
        <taxon>Ramlibacter</taxon>
    </lineage>
</organism>
<comment type="caution">
    <text evidence="1">The sequence shown here is derived from an EMBL/GenBank/DDBJ whole genome shotgun (WGS) entry which is preliminary data.</text>
</comment>
<evidence type="ECO:0000313" key="2">
    <source>
        <dbReference type="Proteomes" id="UP000806285"/>
    </source>
</evidence>
<dbReference type="RefSeq" id="WP_193678170.1">
    <property type="nucleotide sequence ID" value="NZ_JADDIV010000005.1"/>
</dbReference>
<keyword evidence="2" id="KW-1185">Reference proteome</keyword>
<dbReference type="Proteomes" id="UP000806285">
    <property type="component" value="Unassembled WGS sequence"/>
</dbReference>
<evidence type="ECO:0008006" key="3">
    <source>
        <dbReference type="Google" id="ProtNLM"/>
    </source>
</evidence>
<reference evidence="1 2" key="1">
    <citation type="submission" date="2020-10" db="EMBL/GenBank/DDBJ databases">
        <title>Ramlibacter sp. HM2 16S ribosomal RNA gene Genome sequencing and assembly.</title>
        <authorList>
            <person name="Kang M."/>
        </authorList>
    </citation>
    <scope>NUCLEOTIDE SEQUENCE [LARGE SCALE GENOMIC DNA]</scope>
    <source>
        <strain evidence="1 2">HM2</strain>
    </source>
</reference>
<dbReference type="EMBL" id="JADDIV010000005">
    <property type="protein sequence ID" value="MBE7369549.1"/>
    <property type="molecule type" value="Genomic_DNA"/>
</dbReference>
<sequence>MKTSIVRYRTHPQHAEENAALVGEVFRALAQARPAGLHYEALRAPDGVSFIHVVSVDETLPVHPLTSLPAFQAFVAGIRTRCAEPPAPLESMLLGRYAG</sequence>
<name>A0ABR9S7N8_9BURK</name>